<comment type="caution">
    <text evidence="15">The sequence shown here is derived from an EMBL/GenBank/DDBJ whole genome shotgun (WGS) entry which is preliminary data.</text>
</comment>
<dbReference type="AlphaFoldDB" id="A0A8X8VY61"/>
<evidence type="ECO:0000313" key="16">
    <source>
        <dbReference type="Proteomes" id="UP000298416"/>
    </source>
</evidence>
<dbReference type="InterPro" id="IPR002403">
    <property type="entry name" value="Cyt_P450_E_grp-IV"/>
</dbReference>
<evidence type="ECO:0000313" key="15">
    <source>
        <dbReference type="EMBL" id="KAG6384544.1"/>
    </source>
</evidence>
<dbReference type="InterPro" id="IPR036396">
    <property type="entry name" value="Cyt_P450_sf"/>
</dbReference>
<evidence type="ECO:0000256" key="10">
    <source>
        <dbReference type="ARBA" id="ARBA00023004"/>
    </source>
</evidence>
<dbReference type="InterPro" id="IPR001128">
    <property type="entry name" value="Cyt_P450"/>
</dbReference>
<keyword evidence="8" id="KW-1133">Transmembrane helix</keyword>
<evidence type="ECO:0000256" key="3">
    <source>
        <dbReference type="ARBA" id="ARBA00010617"/>
    </source>
</evidence>
<dbReference type="PANTHER" id="PTHR47953:SF19">
    <property type="entry name" value="OS06G0641600 PROTEIN"/>
    <property type="match status" value="1"/>
</dbReference>
<name>A0A8X8VY61_SALSN</name>
<dbReference type="PANTHER" id="PTHR47953">
    <property type="entry name" value="OS08G0105600 PROTEIN"/>
    <property type="match status" value="1"/>
</dbReference>
<keyword evidence="9 14" id="KW-0560">Oxidoreductase</keyword>
<evidence type="ECO:0000256" key="12">
    <source>
        <dbReference type="ARBA" id="ARBA00023136"/>
    </source>
</evidence>
<dbReference type="GO" id="GO:0020037">
    <property type="term" value="F:heme binding"/>
    <property type="evidence" value="ECO:0007669"/>
    <property type="project" value="InterPro"/>
</dbReference>
<keyword evidence="6 13" id="KW-0479">Metal-binding</keyword>
<protein>
    <submittedName>
        <fullName evidence="15">Uncharacterized protein</fullName>
    </submittedName>
</protein>
<dbReference type="Pfam" id="PF00067">
    <property type="entry name" value="p450"/>
    <property type="match status" value="1"/>
</dbReference>
<dbReference type="InterPro" id="IPR017972">
    <property type="entry name" value="Cyt_P450_CS"/>
</dbReference>
<dbReference type="Proteomes" id="UP000298416">
    <property type="component" value="Unassembled WGS sequence"/>
</dbReference>
<evidence type="ECO:0000256" key="2">
    <source>
        <dbReference type="ARBA" id="ARBA00004606"/>
    </source>
</evidence>
<dbReference type="Gene3D" id="1.10.630.10">
    <property type="entry name" value="Cytochrome P450"/>
    <property type="match status" value="2"/>
</dbReference>
<keyword evidence="11 14" id="KW-0503">Monooxygenase</keyword>
<keyword evidence="4 13" id="KW-0349">Heme</keyword>
<comment type="cofactor">
    <cofactor evidence="1 13">
        <name>heme</name>
        <dbReference type="ChEBI" id="CHEBI:30413"/>
    </cofactor>
</comment>
<dbReference type="PRINTS" id="PR00465">
    <property type="entry name" value="EP450IV"/>
</dbReference>
<comment type="similarity">
    <text evidence="3 14">Belongs to the cytochrome P450 family.</text>
</comment>
<evidence type="ECO:0000256" key="6">
    <source>
        <dbReference type="ARBA" id="ARBA00022723"/>
    </source>
</evidence>
<gene>
    <name evidence="15" type="ORF">SASPL_155633</name>
</gene>
<organism evidence="15">
    <name type="scientific">Salvia splendens</name>
    <name type="common">Scarlet sage</name>
    <dbReference type="NCBI Taxonomy" id="180675"/>
    <lineage>
        <taxon>Eukaryota</taxon>
        <taxon>Viridiplantae</taxon>
        <taxon>Streptophyta</taxon>
        <taxon>Embryophyta</taxon>
        <taxon>Tracheophyta</taxon>
        <taxon>Spermatophyta</taxon>
        <taxon>Magnoliopsida</taxon>
        <taxon>eudicotyledons</taxon>
        <taxon>Gunneridae</taxon>
        <taxon>Pentapetalae</taxon>
        <taxon>asterids</taxon>
        <taxon>lamiids</taxon>
        <taxon>Lamiales</taxon>
        <taxon>Lamiaceae</taxon>
        <taxon>Nepetoideae</taxon>
        <taxon>Mentheae</taxon>
        <taxon>Salviinae</taxon>
        <taxon>Salvia</taxon>
        <taxon>Salvia subgen. Calosphace</taxon>
        <taxon>core Calosphace</taxon>
    </lineage>
</organism>
<evidence type="ECO:0000256" key="5">
    <source>
        <dbReference type="ARBA" id="ARBA00022692"/>
    </source>
</evidence>
<dbReference type="FunFam" id="1.10.630.10:FF:000146">
    <property type="entry name" value="Os06g0641800 protein"/>
    <property type="match status" value="1"/>
</dbReference>
<feature type="binding site" description="axial binding residue" evidence="13">
    <location>
        <position position="196"/>
    </location>
    <ligand>
        <name>heme</name>
        <dbReference type="ChEBI" id="CHEBI:30413"/>
    </ligand>
    <ligandPart>
        <name>Fe</name>
        <dbReference type="ChEBI" id="CHEBI:18248"/>
    </ligandPart>
</feature>
<evidence type="ECO:0000256" key="8">
    <source>
        <dbReference type="ARBA" id="ARBA00022989"/>
    </source>
</evidence>
<dbReference type="GO" id="GO:0004497">
    <property type="term" value="F:monooxygenase activity"/>
    <property type="evidence" value="ECO:0007669"/>
    <property type="project" value="UniProtKB-KW"/>
</dbReference>
<keyword evidence="10 13" id="KW-0408">Iron</keyword>
<keyword evidence="12" id="KW-0472">Membrane</keyword>
<accession>A0A8X8VY61</accession>
<dbReference type="EMBL" id="PNBA02000069">
    <property type="protein sequence ID" value="KAG6384544.1"/>
    <property type="molecule type" value="Genomic_DNA"/>
</dbReference>
<reference evidence="15" key="1">
    <citation type="submission" date="2018-01" db="EMBL/GenBank/DDBJ databases">
        <authorList>
            <person name="Mao J.F."/>
        </authorList>
    </citation>
    <scope>NUCLEOTIDE SEQUENCE</scope>
    <source>
        <strain evidence="15">Huo1</strain>
        <tissue evidence="15">Leaf</tissue>
    </source>
</reference>
<dbReference type="SUPFAM" id="SSF48264">
    <property type="entry name" value="Cytochrome P450"/>
    <property type="match status" value="1"/>
</dbReference>
<evidence type="ECO:0000256" key="9">
    <source>
        <dbReference type="ARBA" id="ARBA00023002"/>
    </source>
</evidence>
<keyword evidence="5" id="KW-0812">Transmembrane</keyword>
<proteinExistence type="inferred from homology"/>
<evidence type="ECO:0000256" key="4">
    <source>
        <dbReference type="ARBA" id="ARBA00022617"/>
    </source>
</evidence>
<evidence type="ECO:0000256" key="13">
    <source>
        <dbReference type="PIRSR" id="PIRSR602403-1"/>
    </source>
</evidence>
<evidence type="ECO:0000256" key="1">
    <source>
        <dbReference type="ARBA" id="ARBA00001971"/>
    </source>
</evidence>
<evidence type="ECO:0000256" key="14">
    <source>
        <dbReference type="RuleBase" id="RU000461"/>
    </source>
</evidence>
<dbReference type="PROSITE" id="PS00086">
    <property type="entry name" value="CYTOCHROME_P450"/>
    <property type="match status" value="1"/>
</dbReference>
<evidence type="ECO:0000256" key="7">
    <source>
        <dbReference type="ARBA" id="ARBA00022968"/>
    </source>
</evidence>
<evidence type="ECO:0000256" key="11">
    <source>
        <dbReference type="ARBA" id="ARBA00023033"/>
    </source>
</evidence>
<dbReference type="GO" id="GO:0016705">
    <property type="term" value="F:oxidoreductase activity, acting on paired donors, with incorporation or reduction of molecular oxygen"/>
    <property type="evidence" value="ECO:0007669"/>
    <property type="project" value="InterPro"/>
</dbReference>
<sequence>MLRASSAPHRLFRSLAAKHGTLTHLQLGEIHLLIVSSTEFAKQVMKTHDTVFANRPVMLAPKELTYDATGVVFSPYGDYWRHLRKICTVEVLSARRVRSFRSIRVEEVTIMCKWIASRQGSTVNLTERLYMSSCEINGYEIPTNTRVIVNAWAMARDPEYWNDPEKFMPERFEESSVDFKGSNLEYIPFGAGRRMCPGMLLGLTNMELPLAMLLYHFDWEIPNGMKAEELDMTEDLGFVLNRKQPLRLIPIAKRPLRARA</sequence>
<dbReference type="GO" id="GO:0016020">
    <property type="term" value="C:membrane"/>
    <property type="evidence" value="ECO:0007669"/>
    <property type="project" value="UniProtKB-SubCell"/>
</dbReference>
<keyword evidence="7" id="KW-0735">Signal-anchor</keyword>
<keyword evidence="16" id="KW-1185">Reference proteome</keyword>
<dbReference type="InterPro" id="IPR052306">
    <property type="entry name" value="CYP450_71D"/>
</dbReference>
<comment type="subcellular location">
    <subcellularLocation>
        <location evidence="2">Membrane</location>
        <topology evidence="2">Single-pass type II membrane protein</topology>
    </subcellularLocation>
</comment>
<dbReference type="GO" id="GO:0005506">
    <property type="term" value="F:iron ion binding"/>
    <property type="evidence" value="ECO:0007669"/>
    <property type="project" value="InterPro"/>
</dbReference>
<reference evidence="15" key="2">
    <citation type="submission" date="2020-08" db="EMBL/GenBank/DDBJ databases">
        <title>Plant Genome Project.</title>
        <authorList>
            <person name="Zhang R.-G."/>
        </authorList>
    </citation>
    <scope>NUCLEOTIDE SEQUENCE</scope>
    <source>
        <strain evidence="15">Huo1</strain>
        <tissue evidence="15">Leaf</tissue>
    </source>
</reference>